<dbReference type="Proteomes" id="UP000054538">
    <property type="component" value="Unassembled WGS sequence"/>
</dbReference>
<dbReference type="EMBL" id="KN826034">
    <property type="protein sequence ID" value="KIK80377.1"/>
    <property type="molecule type" value="Genomic_DNA"/>
</dbReference>
<proteinExistence type="predicted"/>
<dbReference type="AlphaFoldDB" id="A0A0D0CC38"/>
<dbReference type="HOGENOM" id="CLU_3147256_0_0_1"/>
<accession>A0A0D0CC38</accession>
<organism evidence="1 2">
    <name type="scientific">Paxillus rubicundulus Ve08.2h10</name>
    <dbReference type="NCBI Taxonomy" id="930991"/>
    <lineage>
        <taxon>Eukaryota</taxon>
        <taxon>Fungi</taxon>
        <taxon>Dikarya</taxon>
        <taxon>Basidiomycota</taxon>
        <taxon>Agaricomycotina</taxon>
        <taxon>Agaricomycetes</taxon>
        <taxon>Agaricomycetidae</taxon>
        <taxon>Boletales</taxon>
        <taxon>Paxilineae</taxon>
        <taxon>Paxillaceae</taxon>
        <taxon>Paxillus</taxon>
    </lineage>
</organism>
<gene>
    <name evidence="1" type="ORF">PAXRUDRAFT_158868</name>
</gene>
<sequence length="49" mass="5659">NNCHTYPTLHWMALNFLSVPGVSDHLTPMSTAVEHVFSQERQLLHFTHN</sequence>
<feature type="non-terminal residue" evidence="1">
    <location>
        <position position="1"/>
    </location>
</feature>
<protein>
    <recommendedName>
        <fullName evidence="3">HAT C-terminal dimerisation domain-containing protein</fullName>
    </recommendedName>
</protein>
<keyword evidence="2" id="KW-1185">Reference proteome</keyword>
<evidence type="ECO:0000313" key="1">
    <source>
        <dbReference type="EMBL" id="KIK80377.1"/>
    </source>
</evidence>
<reference evidence="2" key="2">
    <citation type="submission" date="2015-01" db="EMBL/GenBank/DDBJ databases">
        <title>Evolutionary Origins and Diversification of the Mycorrhizal Mutualists.</title>
        <authorList>
            <consortium name="DOE Joint Genome Institute"/>
            <consortium name="Mycorrhizal Genomics Consortium"/>
            <person name="Kohler A."/>
            <person name="Kuo A."/>
            <person name="Nagy L.G."/>
            <person name="Floudas D."/>
            <person name="Copeland A."/>
            <person name="Barry K.W."/>
            <person name="Cichocki N."/>
            <person name="Veneault-Fourrey C."/>
            <person name="LaButti K."/>
            <person name="Lindquist E.A."/>
            <person name="Lipzen A."/>
            <person name="Lundell T."/>
            <person name="Morin E."/>
            <person name="Murat C."/>
            <person name="Riley R."/>
            <person name="Ohm R."/>
            <person name="Sun H."/>
            <person name="Tunlid A."/>
            <person name="Henrissat B."/>
            <person name="Grigoriev I.V."/>
            <person name="Hibbett D.S."/>
            <person name="Martin F."/>
        </authorList>
    </citation>
    <scope>NUCLEOTIDE SEQUENCE [LARGE SCALE GENOMIC DNA]</scope>
    <source>
        <strain evidence="2">Ve08.2h10</strain>
    </source>
</reference>
<dbReference type="OrthoDB" id="2646723at2759"/>
<evidence type="ECO:0000313" key="2">
    <source>
        <dbReference type="Proteomes" id="UP000054538"/>
    </source>
</evidence>
<reference evidence="1 2" key="1">
    <citation type="submission" date="2014-04" db="EMBL/GenBank/DDBJ databases">
        <authorList>
            <consortium name="DOE Joint Genome Institute"/>
            <person name="Kuo A."/>
            <person name="Kohler A."/>
            <person name="Jargeat P."/>
            <person name="Nagy L.G."/>
            <person name="Floudas D."/>
            <person name="Copeland A."/>
            <person name="Barry K.W."/>
            <person name="Cichocki N."/>
            <person name="Veneault-Fourrey C."/>
            <person name="LaButti K."/>
            <person name="Lindquist E.A."/>
            <person name="Lipzen A."/>
            <person name="Lundell T."/>
            <person name="Morin E."/>
            <person name="Murat C."/>
            <person name="Sun H."/>
            <person name="Tunlid A."/>
            <person name="Henrissat B."/>
            <person name="Grigoriev I.V."/>
            <person name="Hibbett D.S."/>
            <person name="Martin F."/>
            <person name="Nordberg H.P."/>
            <person name="Cantor M.N."/>
            <person name="Hua S.X."/>
        </authorList>
    </citation>
    <scope>NUCLEOTIDE SEQUENCE [LARGE SCALE GENOMIC DNA]</scope>
    <source>
        <strain evidence="1 2">Ve08.2h10</strain>
    </source>
</reference>
<evidence type="ECO:0008006" key="3">
    <source>
        <dbReference type="Google" id="ProtNLM"/>
    </source>
</evidence>
<dbReference type="InParanoid" id="A0A0D0CC38"/>
<name>A0A0D0CC38_9AGAM</name>